<keyword evidence="2" id="KW-0732">Signal</keyword>
<dbReference type="Proteomes" id="UP001209076">
    <property type="component" value="Unassembled WGS sequence"/>
</dbReference>
<name>A0ABT2PX77_9MOLU</name>
<protein>
    <submittedName>
        <fullName evidence="3">InlB B-repeat-containing protein</fullName>
    </submittedName>
</protein>
<dbReference type="InterPro" id="IPR042229">
    <property type="entry name" value="Listeria/Bacterioides_rpt_sf"/>
</dbReference>
<keyword evidence="4" id="KW-1185">Reference proteome</keyword>
<dbReference type="RefSeq" id="WP_262096884.1">
    <property type="nucleotide sequence ID" value="NZ_JAOEGN010000016.1"/>
</dbReference>
<sequence>MKRILAVFALFLLSFGLFACDTPSVTKITFETNQGTPIDAIEFSNLYEINKLNQFSTTKEGYSFAGWYTAASLDKSTKLINDITESVTLYAKWSLVNYSITYHLDGGENAEANPNSITIEDTITLQNPTKSGFVFSGWYLDSAFTQLVTALPKGIKNNIDLYAKWSLDTSITYVITWQNEDGSVLKTESLVQGSMPAYVGSPTKADTETHTFTFKGWTPALTVVSANQTYVATYEMTSKFAGKAYDKTEINTIFGFDISALLPTVVSSDYVVIDLSDDTMFEVYVDLFDWTNTEYEAYSDLLDQTLAWDEVEESWVVGDYFVYSYEDTETYPGETVYGIGIYGVEGEIVDPVEGVYFAFNIQNTTTTLTNSYKNTVNQVLVFPGSDSKVTVKVSHLAFISGSDTAPGGLTQGYVFASDIKGLANTQTYIEIDTLGTIIPSFSFEIEARDSYSTRLVGAKVQVWDGSNWVDLAGSNFYSQLSTDMVTITINNLYASKFRLLFVGSGDTSGNGGQFKVSNIQLFGSNTAPVLESWADMIAQLGLNLNEPTLNNLLPELEGLSGLSLVKVNNSEYTIRGAFAYADHQTRVNAYIQSLITKGYVLDSALSAIKGQNVYSLMINNDIAYALYILSDGTTLDLRIWKYDPVVEPANLSTLSTRQTINEFEKATFGKSGLPSTGKYNVLVVPVEISGSLFPSNYQANLNLVFNGTSNQTGWESVSSYYYKSSYGKLDLTFDIAPKFTTANAKSYYEVYKDEGDQYAIMEALVGLNPEIDFSKYDFNSDGLIDSIIFIYSVDYSDNDPWWAWVYAAQYGVADDLSLLDGKRFEYYFWASYDFINDALPGVTGLVVNAETFVHELGHLMGMPDLYPYNEDLAYGPVGGMDMMDNNAGDHGPFNKLVFGWLQPLLGTQGSYQVTLDAYSTDTDGLNNTLLIPFNSNDLNDGNAFDEYLLIMFYTPNGLYNGHVGLPHVLDNAGIMIYHVDARMKSSTSFWGEYFLRNNNSTSNFFVQLLEADFNNSIPSPTSYISQSDILSSGSMNLSVYKWSNGTNINVMIEVAQSFTNSSSQAVINVTVS</sequence>
<evidence type="ECO:0000256" key="1">
    <source>
        <dbReference type="ARBA" id="ARBA00004196"/>
    </source>
</evidence>
<proteinExistence type="predicted"/>
<dbReference type="NCBIfam" id="TIGR02543">
    <property type="entry name" value="List_Bact_rpt"/>
    <property type="match status" value="2"/>
</dbReference>
<reference evidence="4" key="1">
    <citation type="submission" date="2023-07" db="EMBL/GenBank/DDBJ databases">
        <title>Novel Mycoplasma species identified in domestic and wild animals.</title>
        <authorList>
            <person name="Volokhov D.V."/>
            <person name="Furtak V.A."/>
            <person name="Zagorodnyaya T.A."/>
        </authorList>
    </citation>
    <scope>NUCLEOTIDE SEQUENCE [LARGE SCALE GENOMIC DNA]</scope>
    <source>
        <strain evidence="4">92-19</strain>
    </source>
</reference>
<dbReference type="EMBL" id="JAOEGN010000016">
    <property type="protein sequence ID" value="MCU0105565.1"/>
    <property type="molecule type" value="Genomic_DNA"/>
</dbReference>
<evidence type="ECO:0000313" key="3">
    <source>
        <dbReference type="EMBL" id="MCU0105565.1"/>
    </source>
</evidence>
<comment type="subcellular location">
    <subcellularLocation>
        <location evidence="1">Cell envelope</location>
    </subcellularLocation>
</comment>
<accession>A0ABT2PX77</accession>
<gene>
    <name evidence="3" type="ORF">N7603_07820</name>
</gene>
<evidence type="ECO:0000256" key="2">
    <source>
        <dbReference type="SAM" id="SignalP"/>
    </source>
</evidence>
<comment type="caution">
    <text evidence="3">The sequence shown here is derived from an EMBL/GenBank/DDBJ whole genome shotgun (WGS) entry which is preliminary data.</text>
</comment>
<dbReference type="PROSITE" id="PS51257">
    <property type="entry name" value="PROKAR_LIPOPROTEIN"/>
    <property type="match status" value="1"/>
</dbReference>
<dbReference type="PANTHER" id="PTHR41775">
    <property type="entry name" value="SECRETED PROTEIN-RELATED"/>
    <property type="match status" value="1"/>
</dbReference>
<feature type="signal peptide" evidence="2">
    <location>
        <begin position="1"/>
        <end position="19"/>
    </location>
</feature>
<dbReference type="Pfam" id="PF09479">
    <property type="entry name" value="Flg_new"/>
    <property type="match status" value="2"/>
</dbReference>
<feature type="chain" id="PRO_5045484891" evidence="2">
    <location>
        <begin position="20"/>
        <end position="1072"/>
    </location>
</feature>
<evidence type="ECO:0000313" key="4">
    <source>
        <dbReference type="Proteomes" id="UP001209076"/>
    </source>
</evidence>
<dbReference type="InterPro" id="IPR013378">
    <property type="entry name" value="InlB-like_B-rpt"/>
</dbReference>
<dbReference type="PANTHER" id="PTHR41775:SF1">
    <property type="entry name" value="PEPTIDASE M6-LIKE DOMAIN-CONTAINING PROTEIN"/>
    <property type="match status" value="1"/>
</dbReference>
<organism evidence="3 4">
    <name type="scientific">Paracholeplasma vituli</name>
    <dbReference type="NCBI Taxonomy" id="69473"/>
    <lineage>
        <taxon>Bacteria</taxon>
        <taxon>Bacillati</taxon>
        <taxon>Mycoplasmatota</taxon>
        <taxon>Mollicutes</taxon>
        <taxon>Acholeplasmatales</taxon>
        <taxon>Acholeplasmataceae</taxon>
        <taxon>Paracholeplasma</taxon>
    </lineage>
</organism>
<dbReference type="Gene3D" id="2.60.40.4270">
    <property type="entry name" value="Listeria-Bacteroides repeat domain"/>
    <property type="match status" value="2"/>
</dbReference>